<feature type="transmembrane region" description="Helical" evidence="1">
    <location>
        <begin position="39"/>
        <end position="60"/>
    </location>
</feature>
<dbReference type="InParanoid" id="Q6L0T5"/>
<feature type="transmembrane region" description="Helical" evidence="1">
    <location>
        <begin position="98"/>
        <end position="118"/>
    </location>
</feature>
<dbReference type="Proteomes" id="UP000000438">
    <property type="component" value="Chromosome"/>
</dbReference>
<dbReference type="STRING" id="263820.PTO0832"/>
<dbReference type="RefSeq" id="WP_011177633.1">
    <property type="nucleotide sequence ID" value="NC_005877.1"/>
</dbReference>
<reference evidence="3 5" key="3">
    <citation type="submission" date="2017-04" db="EMBL/GenBank/DDBJ databases">
        <authorList>
            <person name="Varghese N."/>
            <person name="Submissions S."/>
        </authorList>
    </citation>
    <scope>NUCLEOTIDE SEQUENCE [LARGE SCALE GENOMIC DNA]</scope>
    <source>
        <strain evidence="3 5">DSM 9789</strain>
    </source>
</reference>
<keyword evidence="5" id="KW-1185">Reference proteome</keyword>
<evidence type="ECO:0000313" key="4">
    <source>
        <dbReference type="Proteomes" id="UP000000438"/>
    </source>
</evidence>
<dbReference type="Proteomes" id="UP000192315">
    <property type="component" value="Unassembled WGS sequence"/>
</dbReference>
<protein>
    <submittedName>
        <fullName evidence="2">Hypothetical membrane protein</fullName>
    </submittedName>
</protein>
<accession>Q6L0T5</accession>
<dbReference type="GeneID" id="2844556"/>
<dbReference type="AlphaFoldDB" id="Q6L0T5"/>
<dbReference type="OrthoDB" id="57311at2157"/>
<evidence type="ECO:0000313" key="2">
    <source>
        <dbReference type="EMBL" id="AAT43417.1"/>
    </source>
</evidence>
<dbReference type="eggNOG" id="arCOG06968">
    <property type="taxonomic scope" value="Archaea"/>
</dbReference>
<feature type="transmembrane region" description="Helical" evidence="1">
    <location>
        <begin position="66"/>
        <end position="91"/>
    </location>
</feature>
<evidence type="ECO:0000313" key="3">
    <source>
        <dbReference type="EMBL" id="SMD30272.1"/>
    </source>
</evidence>
<dbReference type="PaxDb" id="263820-PTO0832"/>
<keyword evidence="1" id="KW-1133">Transmembrane helix</keyword>
<reference evidence="2" key="2">
    <citation type="submission" date="2004-02" db="EMBL/GenBank/DDBJ databases">
        <authorList>
            <person name="Fuetterer O."/>
            <person name="Angelov A."/>
            <person name="Liesegang H."/>
            <person name="Gottschalk G."/>
            <person name="Schleper C."/>
            <person name="Schepers B."/>
            <person name="Dock C."/>
            <person name="Antranikian G."/>
            <person name="Liebl W."/>
        </authorList>
    </citation>
    <scope>NUCLEOTIDE SEQUENCE</scope>
    <source>
        <strain evidence="2">DSM 9790</strain>
    </source>
</reference>
<sequence>MIVTSRSFVVASTIVILILSAILTYVISKTYMKTKRTHLFYWSAGLFVFTVSVLLETLMASGIYNVFIISLYLFLVAVLVNFLSLGSFALYNNKKFENYYYIYSGITVIFLIITLALYPPGYLISDYIVYGPLPLPVTISSSFVTFPAAFFIVLIAIISYKKNKNKKLLSIIAGVIIVSIAGTLYIARFPVFLYYAEFIGIVLLWIGFV</sequence>
<feature type="transmembrane region" description="Helical" evidence="1">
    <location>
        <begin position="192"/>
        <end position="208"/>
    </location>
</feature>
<dbReference type="HOGENOM" id="CLU_1259158_0_0_2"/>
<name>Q6L0T5_PICTO</name>
<dbReference type="KEGG" id="pto:PTO0832"/>
<gene>
    <name evidence="2" type="ordered locus">PTO0832</name>
    <name evidence="3" type="ORF">SAMN02745355_0143</name>
</gene>
<reference evidence="2 4" key="1">
    <citation type="journal article" date="2004" name="Proc. Natl. Acad. Sci. U.S.A.">
        <title>Genome sequence of Picrophilus torridus and its implications for life around pH 0.</title>
        <authorList>
            <person name="Futterer O."/>
            <person name="Angelov A."/>
            <person name="Liesegang H."/>
            <person name="Gottschalk G."/>
            <person name="Schleper C."/>
            <person name="Schepers B."/>
            <person name="Dock C."/>
            <person name="Antranikian G."/>
            <person name="Liebl W."/>
        </authorList>
    </citation>
    <scope>NUCLEOTIDE SEQUENCE [LARGE SCALE GENOMIC DNA]</scope>
    <source>
        <strain evidence="4">ATCC 700027 / DSM 9790 / JCM 10055 / NBRC 100828</strain>
        <strain evidence="2">DSM 9790</strain>
    </source>
</reference>
<dbReference type="EMBL" id="AE017261">
    <property type="protein sequence ID" value="AAT43417.1"/>
    <property type="molecule type" value="Genomic_DNA"/>
</dbReference>
<evidence type="ECO:0000256" key="1">
    <source>
        <dbReference type="SAM" id="Phobius"/>
    </source>
</evidence>
<feature type="transmembrane region" description="Helical" evidence="1">
    <location>
        <begin position="138"/>
        <end position="160"/>
    </location>
</feature>
<dbReference type="EMBL" id="FWYE01000001">
    <property type="protein sequence ID" value="SMD30272.1"/>
    <property type="molecule type" value="Genomic_DNA"/>
</dbReference>
<feature type="transmembrane region" description="Helical" evidence="1">
    <location>
        <begin position="6"/>
        <end position="27"/>
    </location>
</feature>
<organism evidence="2 4">
    <name type="scientific">Picrophilus torridus (strain ATCC 700027 / DSM 9790 / JCM 10055 / NBRC 100828 / KAW 2/3)</name>
    <dbReference type="NCBI Taxonomy" id="1122961"/>
    <lineage>
        <taxon>Archaea</taxon>
        <taxon>Methanobacteriati</taxon>
        <taxon>Thermoplasmatota</taxon>
        <taxon>Thermoplasmata</taxon>
        <taxon>Thermoplasmatales</taxon>
        <taxon>Picrophilaceae</taxon>
        <taxon>Picrophilus</taxon>
    </lineage>
</organism>
<evidence type="ECO:0000313" key="5">
    <source>
        <dbReference type="Proteomes" id="UP000192315"/>
    </source>
</evidence>
<proteinExistence type="predicted"/>
<accession>A0A8G2FVI7</accession>
<keyword evidence="1" id="KW-0812">Transmembrane</keyword>
<feature type="transmembrane region" description="Helical" evidence="1">
    <location>
        <begin position="167"/>
        <end position="186"/>
    </location>
</feature>
<keyword evidence="1" id="KW-0472">Membrane</keyword>